<dbReference type="EMBL" id="BSXS01004128">
    <property type="protein sequence ID" value="GME82510.1"/>
    <property type="molecule type" value="Genomic_DNA"/>
</dbReference>
<dbReference type="Proteomes" id="UP001165064">
    <property type="component" value="Unassembled WGS sequence"/>
</dbReference>
<name>A0ACB5T6E0_AMBMO</name>
<sequence length="245" mass="27485">MHQVEEIPKGGNPNHYFSSLNAVPGKPMTSMFNNNSAGGPQDSGSSSQTTTQAGHHSHQHKRKRVNYNIQEIQAQQLRLASASNNNKKKKSNANDTGTNDGAGNGDNDIEEISAEESLLSQIELKKANKRFEELNRENYNETPQLQKYDIPKNLGSRIERKPRAASAVVKRLLISKKTWANYVDEVDKRELRMIKKLEVKTDKVRFKKLCTICGNVSFSSCLRCGSRVCSVKCSKTHLETRCSTF</sequence>
<evidence type="ECO:0000313" key="1">
    <source>
        <dbReference type="EMBL" id="GME82510.1"/>
    </source>
</evidence>
<proteinExistence type="predicted"/>
<evidence type="ECO:0000313" key="2">
    <source>
        <dbReference type="Proteomes" id="UP001165064"/>
    </source>
</evidence>
<accession>A0ACB5T6E0</accession>
<protein>
    <submittedName>
        <fullName evidence="1">Unnamed protein product</fullName>
    </submittedName>
</protein>
<gene>
    <name evidence="1" type="ORF">Amon02_000556500</name>
</gene>
<comment type="caution">
    <text evidence="1">The sequence shown here is derived from an EMBL/GenBank/DDBJ whole genome shotgun (WGS) entry which is preliminary data.</text>
</comment>
<organism evidence="1 2">
    <name type="scientific">Ambrosiozyma monospora</name>
    <name type="common">Yeast</name>
    <name type="synonym">Endomycopsis monosporus</name>
    <dbReference type="NCBI Taxonomy" id="43982"/>
    <lineage>
        <taxon>Eukaryota</taxon>
        <taxon>Fungi</taxon>
        <taxon>Dikarya</taxon>
        <taxon>Ascomycota</taxon>
        <taxon>Saccharomycotina</taxon>
        <taxon>Pichiomycetes</taxon>
        <taxon>Pichiales</taxon>
        <taxon>Pichiaceae</taxon>
        <taxon>Ambrosiozyma</taxon>
    </lineage>
</organism>
<reference evidence="1" key="1">
    <citation type="submission" date="2023-04" db="EMBL/GenBank/DDBJ databases">
        <title>Ambrosiozyma monospora NBRC 10751.</title>
        <authorList>
            <person name="Ichikawa N."/>
            <person name="Sato H."/>
            <person name="Tonouchi N."/>
        </authorList>
    </citation>
    <scope>NUCLEOTIDE SEQUENCE</scope>
    <source>
        <strain evidence="1">NBRC 10751</strain>
    </source>
</reference>
<keyword evidence="2" id="KW-1185">Reference proteome</keyword>